<dbReference type="CDD" id="cd00761">
    <property type="entry name" value="Glyco_tranf_GTA_type"/>
    <property type="match status" value="1"/>
</dbReference>
<keyword evidence="2" id="KW-0328">Glycosyltransferase</keyword>
<dbReference type="InterPro" id="IPR001173">
    <property type="entry name" value="Glyco_trans_2-like"/>
</dbReference>
<evidence type="ECO:0000313" key="2">
    <source>
        <dbReference type="EMBL" id="MBW3127589.1"/>
    </source>
</evidence>
<protein>
    <submittedName>
        <fullName evidence="2">Glycosyltransferase</fullName>
        <ecNumber evidence="2">2.4.-.-</ecNumber>
    </submittedName>
</protein>
<organism evidence="2 3">
    <name type="scientific">Hymenobacter profundi</name>
    <dbReference type="NCBI Taxonomy" id="1982110"/>
    <lineage>
        <taxon>Bacteria</taxon>
        <taxon>Pseudomonadati</taxon>
        <taxon>Bacteroidota</taxon>
        <taxon>Cytophagia</taxon>
        <taxon>Cytophagales</taxon>
        <taxon>Hymenobacteraceae</taxon>
        <taxon>Hymenobacter</taxon>
    </lineage>
</organism>
<evidence type="ECO:0000313" key="3">
    <source>
        <dbReference type="Proteomes" id="UP000826188"/>
    </source>
</evidence>
<keyword evidence="2" id="KW-0808">Transferase</keyword>
<gene>
    <name evidence="2" type="ORF">KYK14_03435</name>
</gene>
<sequence>MASLRAGVSFLICTYNGVERISETLACLARQKGASTIEWEVIFVDNASTDNTTSVAQVYWEKLGSPVPLRTFEEPRPGKNFAVEVAFSQASYGYVCIVDDDNRLASDYLQIGYDLLESNPKIGILGGQNTGVFEVMPPDWFSAYQALYAVGPQLRPYQSIPLPDGLVEEAVLWGAGMFVRMEVWYKLRQGEFKSLFLGRQGTKNLTAGEDDELCYASRLLGYEVWYSSNLKLQHYMTASRLTEAYRDRLFYGTVWSQARLKVYRDVLGNSSGKQLGSTTNLTKDILYMSRTVAQRLLSRGYVQALLNGDNKHLMSCHHQLLTLYDFIRNFREIQDYYKVVKAFKQRVSKSPVEQIA</sequence>
<feature type="domain" description="Glycosyltransferase 2-like" evidence="1">
    <location>
        <begin position="9"/>
        <end position="127"/>
    </location>
</feature>
<dbReference type="EMBL" id="JAHWGL010000007">
    <property type="protein sequence ID" value="MBW3127589.1"/>
    <property type="molecule type" value="Genomic_DNA"/>
</dbReference>
<name>A0ABS6WXX2_9BACT</name>
<dbReference type="PANTHER" id="PTHR22916">
    <property type="entry name" value="GLYCOSYLTRANSFERASE"/>
    <property type="match status" value="1"/>
</dbReference>
<evidence type="ECO:0000259" key="1">
    <source>
        <dbReference type="Pfam" id="PF00535"/>
    </source>
</evidence>
<dbReference type="RefSeq" id="WP_219156865.1">
    <property type="nucleotide sequence ID" value="NZ_JAHWGL010000007.1"/>
</dbReference>
<dbReference type="EC" id="2.4.-.-" evidence="2"/>
<keyword evidence="3" id="KW-1185">Reference proteome</keyword>
<reference evidence="2 3" key="1">
    <citation type="submission" date="2021-07" db="EMBL/GenBank/DDBJ databases">
        <title>Hymenobacter profundi sp. nov., isolated from deep-sea water.</title>
        <authorList>
            <person name="Kim M.K."/>
        </authorList>
    </citation>
    <scope>NUCLEOTIDE SEQUENCE [LARGE SCALE GENOMIC DNA]</scope>
    <source>
        <strain evidence="2 3">M2</strain>
    </source>
</reference>
<dbReference type="PANTHER" id="PTHR22916:SF64">
    <property type="entry name" value="TRANSFERASE, PUTATIVE-RELATED"/>
    <property type="match status" value="1"/>
</dbReference>
<dbReference type="Pfam" id="PF00535">
    <property type="entry name" value="Glycos_transf_2"/>
    <property type="match status" value="1"/>
</dbReference>
<accession>A0ABS6WXX2</accession>
<dbReference type="Proteomes" id="UP000826188">
    <property type="component" value="Unassembled WGS sequence"/>
</dbReference>
<dbReference type="GO" id="GO:0016757">
    <property type="term" value="F:glycosyltransferase activity"/>
    <property type="evidence" value="ECO:0007669"/>
    <property type="project" value="UniProtKB-KW"/>
</dbReference>
<comment type="caution">
    <text evidence="2">The sequence shown here is derived from an EMBL/GenBank/DDBJ whole genome shotgun (WGS) entry which is preliminary data.</text>
</comment>
<proteinExistence type="predicted"/>